<reference evidence="3" key="3">
    <citation type="submission" date="2025-05" db="UniProtKB">
        <authorList>
            <consortium name="EnsemblMetazoa"/>
        </authorList>
    </citation>
    <scope>IDENTIFICATION</scope>
</reference>
<dbReference type="PANTHER" id="PTHR13602">
    <property type="entry name" value="UPF0488 PROTEIN C8ORF33"/>
    <property type="match status" value="1"/>
</dbReference>
<accession>A0A6P4F3W0</accession>
<reference evidence="5" key="2">
    <citation type="submission" date="2025-04" db="UniProtKB">
        <authorList>
            <consortium name="RefSeq"/>
        </authorList>
    </citation>
    <scope>IDENTIFICATION</scope>
</reference>
<gene>
    <name evidence="5" type="primary">LOC108048735</name>
    <name evidence="3" type="synonym">108048735</name>
</gene>
<evidence type="ECO:0000313" key="5">
    <source>
        <dbReference type="RefSeq" id="XP_016985062.1"/>
    </source>
</evidence>
<evidence type="ECO:0000256" key="2">
    <source>
        <dbReference type="SAM" id="MobiDB-lite"/>
    </source>
</evidence>
<dbReference type="RefSeq" id="XP_016985062.1">
    <property type="nucleotide sequence ID" value="XM_017129573.1"/>
</dbReference>
<name>A0A6P4F3W0_DRORH</name>
<proteinExistence type="inferred from homology"/>
<dbReference type="OrthoDB" id="20277at2759"/>
<evidence type="ECO:0000313" key="4">
    <source>
        <dbReference type="Proteomes" id="UP001652680"/>
    </source>
</evidence>
<keyword evidence="4" id="KW-1185">Reference proteome</keyword>
<feature type="region of interest" description="Disordered" evidence="2">
    <location>
        <begin position="1"/>
        <end position="27"/>
    </location>
</feature>
<evidence type="ECO:0000256" key="1">
    <source>
        <dbReference type="ARBA" id="ARBA00005707"/>
    </source>
</evidence>
<dbReference type="InterPro" id="IPR029274">
    <property type="entry name" value="DUF4615"/>
</dbReference>
<dbReference type="PANTHER" id="PTHR13602:SF2">
    <property type="entry name" value="UPF0488 PROTEIN C8ORF33"/>
    <property type="match status" value="1"/>
</dbReference>
<sequence>MHKRRAPKSINKPPPIQGPIKKPTAVAEPSIDEDVVTQLEVELCWCVEQLQNALDSGKLSQKAAEDTAKNLKILKSSTAPLIRKRQVMKLSMGDYRSKMQQEEQKMALASKQIKFTPATDTTTKSSFVKKSALLTSGKDFRFDFALIADDPNTKEADPAPKLQPSFQESSGSPFKFNFSIEEDSANDINFNGLNLNN</sequence>
<dbReference type="Pfam" id="PF15393">
    <property type="entry name" value="DUF4615"/>
    <property type="match status" value="1"/>
</dbReference>
<dbReference type="Proteomes" id="UP001652680">
    <property type="component" value="Unassembled WGS sequence"/>
</dbReference>
<protein>
    <submittedName>
        <fullName evidence="5">UPF0488 protein CG14286</fullName>
    </submittedName>
</protein>
<dbReference type="EnsemblMetazoa" id="XM_017129573.1">
    <property type="protein sequence ID" value="XP_016985062.1"/>
    <property type="gene ID" value="LOC108048735"/>
</dbReference>
<reference evidence="4" key="1">
    <citation type="journal article" date="2021" name="Elife">
        <title>Highly contiguous assemblies of 101 drosophilid genomes.</title>
        <authorList>
            <person name="Kim B.Y."/>
            <person name="Wang J.R."/>
            <person name="Miller D.E."/>
            <person name="Barmina O."/>
            <person name="Delaney E."/>
            <person name="Thompson A."/>
            <person name="Comeault A.A."/>
            <person name="Peede D."/>
            <person name="D'Agostino E.R."/>
            <person name="Pelaez J."/>
            <person name="Aguilar J.M."/>
            <person name="Haji D."/>
            <person name="Matsunaga T."/>
            <person name="Armstrong E.E."/>
            <person name="Zych M."/>
            <person name="Ogawa Y."/>
            <person name="Stamenkovic-Radak M."/>
            <person name="Jelic M."/>
            <person name="Veselinovic M.S."/>
            <person name="Tanaskovic M."/>
            <person name="Eric P."/>
            <person name="Gao J.J."/>
            <person name="Katoh T.K."/>
            <person name="Toda M.J."/>
            <person name="Watabe H."/>
            <person name="Watada M."/>
            <person name="Davis J.S."/>
            <person name="Moyle L.C."/>
            <person name="Manoli G."/>
            <person name="Bertolini E."/>
            <person name="Kostal V."/>
            <person name="Hawley R.S."/>
            <person name="Takahashi A."/>
            <person name="Jones C.D."/>
            <person name="Price D.K."/>
            <person name="Whiteman N."/>
            <person name="Kopp A."/>
            <person name="Matute D.R."/>
            <person name="Petrov D.A."/>
        </authorList>
    </citation>
    <scope>NUCLEOTIDE SEQUENCE [LARGE SCALE GENOMIC DNA]</scope>
</reference>
<dbReference type="AlphaFoldDB" id="A0A6P4F3W0"/>
<comment type="similarity">
    <text evidence="1">Belongs to the UPF0488 family.</text>
</comment>
<evidence type="ECO:0000313" key="3">
    <source>
        <dbReference type="EnsemblMetazoa" id="XP_016985062.1"/>
    </source>
</evidence>
<feature type="region of interest" description="Disordered" evidence="2">
    <location>
        <begin position="151"/>
        <end position="174"/>
    </location>
</feature>
<dbReference type="GeneID" id="108048735"/>
<organism evidence="5">
    <name type="scientific">Drosophila rhopaloa</name>
    <name type="common">Fruit fly</name>
    <dbReference type="NCBI Taxonomy" id="1041015"/>
    <lineage>
        <taxon>Eukaryota</taxon>
        <taxon>Metazoa</taxon>
        <taxon>Ecdysozoa</taxon>
        <taxon>Arthropoda</taxon>
        <taxon>Hexapoda</taxon>
        <taxon>Insecta</taxon>
        <taxon>Pterygota</taxon>
        <taxon>Neoptera</taxon>
        <taxon>Endopterygota</taxon>
        <taxon>Diptera</taxon>
        <taxon>Brachycera</taxon>
        <taxon>Muscomorpha</taxon>
        <taxon>Ephydroidea</taxon>
        <taxon>Drosophilidae</taxon>
        <taxon>Drosophila</taxon>
        <taxon>Sophophora</taxon>
    </lineage>
</organism>